<evidence type="ECO:0000259" key="1">
    <source>
        <dbReference type="Pfam" id="PF11706"/>
    </source>
</evidence>
<evidence type="ECO:0000313" key="2">
    <source>
        <dbReference type="EMBL" id="QXN88295.1"/>
    </source>
</evidence>
<accession>A0ABX8RJ32</accession>
<dbReference type="Pfam" id="PF07336">
    <property type="entry name" value="ABATE"/>
    <property type="match status" value="1"/>
</dbReference>
<reference evidence="2 3" key="1">
    <citation type="submission" date="2021-07" db="EMBL/GenBank/DDBJ databases">
        <title>Whole Genome Sequence of Nocardia Iowensis.</title>
        <authorList>
            <person name="Lamm A."/>
            <person name="Collins-Fairclough A.M."/>
            <person name="Bunk B."/>
            <person name="Sproer C."/>
        </authorList>
    </citation>
    <scope>NUCLEOTIDE SEQUENCE [LARGE SCALE GENOMIC DNA]</scope>
    <source>
        <strain evidence="2 3">NRRL 5646</strain>
    </source>
</reference>
<dbReference type="InterPro" id="IPR021005">
    <property type="entry name" value="Znf_CGNR"/>
</dbReference>
<dbReference type="PANTHER" id="PTHR35525:SF3">
    <property type="entry name" value="BLL6575 PROTEIN"/>
    <property type="match status" value="1"/>
</dbReference>
<name>A0ABX8RJ32_NOCIO</name>
<dbReference type="EMBL" id="CP078145">
    <property type="protein sequence ID" value="QXN88295.1"/>
    <property type="molecule type" value="Genomic_DNA"/>
</dbReference>
<protein>
    <submittedName>
        <fullName evidence="2">ABATE domain-containing protein</fullName>
    </submittedName>
</protein>
<dbReference type="InterPro" id="IPR010852">
    <property type="entry name" value="ABATE"/>
</dbReference>
<evidence type="ECO:0000313" key="3">
    <source>
        <dbReference type="Proteomes" id="UP000694257"/>
    </source>
</evidence>
<sequence>MNEFGRSIPVDLERVGGELCLDFANTVGPRYSRPDKESEEYLENFGDFLRWCAASGIIDQRSVAALEHGATTASAGPVTYSYCIGVREAIYRTFSAIAASREPHPGDVSAVLASHTALLGDAVLRVDADRAALTWPGISPAATLGPIVLSAVDLLRGGSFERIRQCPGHDGSCGWLFYDTSKNNSRRWCSMSMCGTHNKSHRQSARKRAAKN</sequence>
<dbReference type="Pfam" id="PF11706">
    <property type="entry name" value="zf-CGNR"/>
    <property type="match status" value="1"/>
</dbReference>
<dbReference type="RefSeq" id="WP_218469178.1">
    <property type="nucleotide sequence ID" value="NZ_BAABJN010000008.1"/>
</dbReference>
<keyword evidence="3" id="KW-1185">Reference proteome</keyword>
<feature type="domain" description="Zinc finger CGNR" evidence="1">
    <location>
        <begin position="162"/>
        <end position="207"/>
    </location>
</feature>
<dbReference type="PANTHER" id="PTHR35525">
    <property type="entry name" value="BLL6575 PROTEIN"/>
    <property type="match status" value="1"/>
</dbReference>
<gene>
    <name evidence="2" type="ORF">KV110_22075</name>
</gene>
<dbReference type="Proteomes" id="UP000694257">
    <property type="component" value="Chromosome"/>
</dbReference>
<proteinExistence type="predicted"/>
<organism evidence="2 3">
    <name type="scientific">Nocardia iowensis</name>
    <dbReference type="NCBI Taxonomy" id="204891"/>
    <lineage>
        <taxon>Bacteria</taxon>
        <taxon>Bacillati</taxon>
        <taxon>Actinomycetota</taxon>
        <taxon>Actinomycetes</taxon>
        <taxon>Mycobacteriales</taxon>
        <taxon>Nocardiaceae</taxon>
        <taxon>Nocardia</taxon>
    </lineage>
</organism>